<evidence type="ECO:0000313" key="4">
    <source>
        <dbReference type="EMBL" id="AWH94629.1"/>
    </source>
</evidence>
<accession>A0AAD0JPG5</accession>
<dbReference type="NCBIfam" id="TIGR02995">
    <property type="entry name" value="ectoine_ehuB"/>
    <property type="match status" value="1"/>
</dbReference>
<dbReference type="PANTHER" id="PTHR35936">
    <property type="entry name" value="MEMBRANE-BOUND LYTIC MUREIN TRANSGLYCOSYLASE F"/>
    <property type="match status" value="1"/>
</dbReference>
<evidence type="ECO:0000313" key="5">
    <source>
        <dbReference type="Proteomes" id="UP000244903"/>
    </source>
</evidence>
<dbReference type="KEGG" id="dpc:A6048_02940"/>
<dbReference type="SUPFAM" id="SSF53850">
    <property type="entry name" value="Periplasmic binding protein-like II"/>
    <property type="match status" value="1"/>
</dbReference>
<dbReference type="GO" id="GO:0051470">
    <property type="term" value="P:ectoine transmembrane transport"/>
    <property type="evidence" value="ECO:0007669"/>
    <property type="project" value="InterPro"/>
</dbReference>
<keyword evidence="5" id="KW-1185">Reference proteome</keyword>
<evidence type="ECO:0000259" key="3">
    <source>
        <dbReference type="SMART" id="SM00062"/>
    </source>
</evidence>
<proteinExistence type="predicted"/>
<keyword evidence="1 2" id="KW-0732">Signal</keyword>
<dbReference type="Pfam" id="PF00497">
    <property type="entry name" value="SBP_bac_3"/>
    <property type="match status" value="1"/>
</dbReference>
<dbReference type="InterPro" id="IPR014337">
    <property type="entry name" value="Ectoine_EhuB"/>
</dbReference>
<dbReference type="InterPro" id="IPR001638">
    <property type="entry name" value="Solute-binding_3/MltF_N"/>
</dbReference>
<dbReference type="SMART" id="SM00062">
    <property type="entry name" value="PBPb"/>
    <property type="match status" value="1"/>
</dbReference>
<evidence type="ECO:0000256" key="1">
    <source>
        <dbReference type="ARBA" id="ARBA00022729"/>
    </source>
</evidence>
<name>A0AAD0JPG5_9ACTN</name>
<protein>
    <submittedName>
        <fullName evidence="4">Ectoine/hydroxyectoine ABC transporter substrate-binding protein EhuB</fullName>
    </submittedName>
</protein>
<dbReference type="AlphaFoldDB" id="A0AAD0JPG5"/>
<dbReference type="PROSITE" id="PS51257">
    <property type="entry name" value="PROKAR_LIPOPROTEIN"/>
    <property type="match status" value="1"/>
</dbReference>
<feature type="signal peptide" evidence="2">
    <location>
        <begin position="1"/>
        <end position="28"/>
    </location>
</feature>
<dbReference type="PROSITE" id="PS51318">
    <property type="entry name" value="TAT"/>
    <property type="match status" value="1"/>
</dbReference>
<feature type="domain" description="Solute-binding protein family 3/N-terminal" evidence="3">
    <location>
        <begin position="54"/>
        <end position="276"/>
    </location>
</feature>
<dbReference type="PANTHER" id="PTHR35936:SF17">
    <property type="entry name" value="ARGININE-BINDING EXTRACELLULAR PROTEIN ARTP"/>
    <property type="match status" value="1"/>
</dbReference>
<dbReference type="Gene3D" id="3.40.190.10">
    <property type="entry name" value="Periplasmic binding protein-like II"/>
    <property type="match status" value="2"/>
</dbReference>
<dbReference type="GO" id="GO:0033294">
    <property type="term" value="F:ectoine binding"/>
    <property type="evidence" value="ECO:0007669"/>
    <property type="project" value="InterPro"/>
</dbReference>
<dbReference type="RefSeq" id="WP_107748886.1">
    <property type="nucleotide sequence ID" value="NZ_CP015453.1"/>
</dbReference>
<sequence>MNTTISRRQLFRGALALGGVVAVGGSLAACTTTETGGPEAGGGGGLLERARQQGLRIAIGNEPPYTELAPDGTVTGAEPDVVRAVAARMGIDRVEGIVSGYDAMIPGLKANRWDTIAAGLFMKQSRCREVAYASPVIVSTESFGVRPGNPENILTIADVLERPDLRVGVVPGGFEQGILETAGVGAGQIINVTDARGGADALNADRIDAFLLPTLSLRELEGVEVTEPIEDAPSTGSSAAFRTEDQDFLDAYNEELESFKTEPEFAEILEKWGFDPTVVEGVTTEELCAVDG</sequence>
<dbReference type="InterPro" id="IPR006311">
    <property type="entry name" value="TAT_signal"/>
</dbReference>
<dbReference type="Proteomes" id="UP000244903">
    <property type="component" value="Chromosome"/>
</dbReference>
<dbReference type="EMBL" id="CP015453">
    <property type="protein sequence ID" value="AWH94629.1"/>
    <property type="molecule type" value="Genomic_DNA"/>
</dbReference>
<feature type="chain" id="PRO_5042025485" evidence="2">
    <location>
        <begin position="29"/>
        <end position="292"/>
    </location>
</feature>
<evidence type="ECO:0000256" key="2">
    <source>
        <dbReference type="SAM" id="SignalP"/>
    </source>
</evidence>
<organism evidence="4 5">
    <name type="scientific">Dietzia psychralcaliphila</name>
    <dbReference type="NCBI Taxonomy" id="139021"/>
    <lineage>
        <taxon>Bacteria</taxon>
        <taxon>Bacillati</taxon>
        <taxon>Actinomycetota</taxon>
        <taxon>Actinomycetes</taxon>
        <taxon>Mycobacteriales</taxon>
        <taxon>Dietziaceae</taxon>
        <taxon>Dietzia</taxon>
    </lineage>
</organism>
<reference evidence="4 5" key="1">
    <citation type="submission" date="2016-04" db="EMBL/GenBank/DDBJ databases">
        <title>Complete genome sequence of the haloalkaliphilic hydrocarbon-degrading bacterium Dietzia psychralcaliphila ILA-1T, isolated from a drain of a fish product-processing plant.</title>
        <authorList>
            <person name="Zhao J."/>
            <person name="Hu B."/>
            <person name="Geng S."/>
            <person name="Nie Y."/>
            <person name="Tang Y."/>
        </authorList>
    </citation>
    <scope>NUCLEOTIDE SEQUENCE [LARGE SCALE GENOMIC DNA]</scope>
    <source>
        <strain evidence="4 5">ILA-1</strain>
    </source>
</reference>
<gene>
    <name evidence="4" type="ORF">A6048_02940</name>
</gene>